<evidence type="ECO:0000313" key="3">
    <source>
        <dbReference type="EMBL" id="BAF17828.1"/>
    </source>
</evidence>
<reference evidence="3" key="7">
    <citation type="submission" date="2012-08" db="EMBL/GenBank/DDBJ databases">
        <title>Oryza sativa nipponbare(GA3) genomic DNA, chromosome 5.</title>
        <authorList>
            <consortium name="IRGSP(International Rice Genome Sequencing Project)"/>
        </authorList>
    </citation>
    <scope>NUCLEOTIDE SEQUENCE</scope>
</reference>
<keyword evidence="1" id="KW-1133">Transmembrane helix</keyword>
<protein>
    <submittedName>
        <fullName evidence="3">Os05g0492100 protein</fullName>
    </submittedName>
</protein>
<dbReference type="EMBL" id="AC129718">
    <property type="protein sequence ID" value="AAT69648.1"/>
    <property type="molecule type" value="Genomic_DNA"/>
</dbReference>
<reference evidence="4" key="6">
    <citation type="journal article" date="2008" name="Nucleic Acids Res.">
        <title>The rice annotation project database (RAP-DB): 2008 update.</title>
        <authorList>
            <consortium name="The rice annotation project (RAP)"/>
        </authorList>
    </citation>
    <scope>GENOME REANNOTATION</scope>
    <source>
        <strain evidence="4">cv. Nipponbare</strain>
    </source>
</reference>
<reference evidence="3" key="3">
    <citation type="journal article" date="2006" name="Nucleic Acids Res.">
        <title>The Rice Annotation Project Database (RAP-DB): hub for Oryza sativa ssp. japonica genome information.</title>
        <authorList>
            <person name="Ohyanagi H."/>
            <person name="Tanaka T."/>
            <person name="Sakai H."/>
            <person name="Shigemoto Y."/>
            <person name="Yamaguchi K."/>
            <person name="Habara T."/>
            <person name="Fujii Y."/>
            <person name="Antonio B.A."/>
            <person name="Nagamura Y."/>
            <person name="Imanishi T."/>
            <person name="Ikeo K."/>
            <person name="Itoh T."/>
            <person name="Gojobori T."/>
            <person name="Sasaki T."/>
        </authorList>
    </citation>
    <scope>NUCLEOTIDE SEQUENCE</scope>
</reference>
<dbReference type="AlphaFoldDB" id="Q0DH45"/>
<reference evidence="3" key="4">
    <citation type="journal article" date="2007" name="Genome Res.">
        <title>Curated Genome Annotation of Oryza sativa ssp. japonica and Comparative Genome Analysis with Arabidopsis thaliana.</title>
        <authorList>
            <consortium name="The Rice Annotation Project (RAP)"/>
            <person name="Itoh T."/>
            <person name="Tanaka T."/>
            <person name="Barrero R.A."/>
            <person name="Yamasaki C."/>
            <person name="Fujii Y."/>
            <person name="Hilton P.B."/>
            <person name="Antonio B.A."/>
            <person name="Aono H."/>
            <person name="Apweiler R."/>
            <person name="Bruskiewich R."/>
            <person name="Bureau T."/>
            <person name="Burr F."/>
            <person name="Costa de Oliveira A."/>
            <person name="Fuks G."/>
            <person name="Habara T."/>
            <person name="Haberer G."/>
            <person name="Han B."/>
            <person name="Harada E."/>
            <person name="Hiraki A.T."/>
            <person name="Hirochika H."/>
            <person name="Hoen D."/>
            <person name="Hokari H."/>
            <person name="Hosokawa S."/>
            <person name="Hsing Y."/>
            <person name="Ikawa H."/>
            <person name="Ikeo K."/>
            <person name="Imanishi T."/>
            <person name="Ito Y."/>
            <person name="Jaiswal P."/>
            <person name="Kanno M."/>
            <person name="Kawahara Y."/>
            <person name="Kawamura T."/>
            <person name="Kawashima H."/>
            <person name="Khurana J.P."/>
            <person name="Kikuchi S."/>
            <person name="Komatsu S."/>
            <person name="Koyanagi K.O."/>
            <person name="Kubooka H."/>
            <person name="Lieberherr D."/>
            <person name="Lin Y.C."/>
            <person name="Lonsdale D."/>
            <person name="Matsumoto T."/>
            <person name="Matsuya A."/>
            <person name="McCombie W.R."/>
            <person name="Messing J."/>
            <person name="Miyao A."/>
            <person name="Mulder N."/>
            <person name="Nagamura Y."/>
            <person name="Nam J."/>
            <person name="Namiki N."/>
            <person name="Numa H."/>
            <person name="Nurimoto S."/>
            <person name="O'donovan C."/>
            <person name="Ohyanagi H."/>
            <person name="Okido T."/>
            <person name="Oota S."/>
            <person name="Osato N."/>
            <person name="Palmer L.E."/>
            <person name="Quetier F."/>
            <person name="Raghuvanshi S."/>
            <person name="Saichi N."/>
            <person name="Sakai H."/>
            <person name="Sakai Y."/>
            <person name="Sakata K."/>
            <person name="Sakurai T."/>
            <person name="Sato F."/>
            <person name="Sato Y."/>
            <person name="Schoof H."/>
            <person name="Seki M."/>
            <person name="Shibata M."/>
            <person name="Shimizu Y."/>
            <person name="Shinozaki K."/>
            <person name="Shinso Y."/>
            <person name="Singh N.K."/>
            <person name="Smith-White B."/>
            <person name="Takeda J."/>
            <person name="Tanino M."/>
            <person name="Tatusova T."/>
            <person name="Thongjuea S."/>
            <person name="Todokoro F."/>
            <person name="Tsugane M."/>
            <person name="Tyagi A.K."/>
            <person name="Vanavichit A."/>
            <person name="Wang A."/>
            <person name="Wing R.A."/>
            <person name="Yamaguchi K."/>
            <person name="Yamamoto M."/>
            <person name="Yamamoto N."/>
            <person name="Yu Y."/>
            <person name="Zhang H."/>
            <person name="Zhao Q."/>
            <person name="Higo K."/>
            <person name="Burr B."/>
            <person name="Gojobori T."/>
            <person name="Sasaki T."/>
        </authorList>
    </citation>
    <scope>NUCLEOTIDE SEQUENCE</scope>
</reference>
<feature type="transmembrane region" description="Helical" evidence="1">
    <location>
        <begin position="36"/>
        <end position="56"/>
    </location>
</feature>
<proteinExistence type="predicted"/>
<dbReference type="KEGG" id="dosa:Os05g0492100"/>
<evidence type="ECO:0000313" key="4">
    <source>
        <dbReference type="Proteomes" id="UP000000763"/>
    </source>
</evidence>
<reference evidence="3" key="5">
    <citation type="journal article" date="2008" name="Nucleic Acids Res.">
        <title>The Rice Annotation Project Database (RAP-DB): 2008 update.</title>
        <authorList>
            <consortium name="The Rice Annotation Project (RAP)"/>
            <person name="Tanaka T."/>
            <person name="Antonio B.A."/>
            <person name="Kikuchi S."/>
            <person name="Matsumoto T."/>
            <person name="Nagamura Y."/>
            <person name="Numa H."/>
            <person name="Sakai H."/>
            <person name="Wu J."/>
            <person name="Itoh T."/>
            <person name="Sasaki T."/>
            <person name="Aono R."/>
            <person name="Fujii Y."/>
            <person name="Habara T."/>
            <person name="Harada E."/>
            <person name="Kanno M."/>
            <person name="Kawahara Y."/>
            <person name="Kawashima H."/>
            <person name="Kubooka H."/>
            <person name="Matsuya A."/>
            <person name="Nakaoka H."/>
            <person name="Saichi N."/>
            <person name="Sanbonmatsu R."/>
            <person name="Sato Y."/>
            <person name="Shinso Y."/>
            <person name="Suzuki M."/>
            <person name="Takeda J."/>
            <person name="Tanino M."/>
            <person name="Todokoro F."/>
            <person name="Yamaguchi K."/>
            <person name="Yamamoto N."/>
            <person name="Yamasaki C."/>
            <person name="Imanishi T."/>
            <person name="Okido T."/>
            <person name="Tada M."/>
            <person name="Ikeo K."/>
            <person name="Tateno Y."/>
            <person name="Gojobori T."/>
            <person name="Lin Y.C."/>
            <person name="Wei F.J."/>
            <person name="Hsing Y.I."/>
            <person name="Zhao Q."/>
            <person name="Han B."/>
            <person name="Kramer M.R."/>
            <person name="McCombie R.W."/>
            <person name="Lonsdale D."/>
            <person name="O'Donovan C.C."/>
            <person name="Whitfield E.J."/>
            <person name="Apweiler R."/>
            <person name="Koyanagi K.O."/>
            <person name="Khurana J.P."/>
            <person name="Raghuvanshi S."/>
            <person name="Singh N.K."/>
            <person name="Tyagi A.K."/>
            <person name="Haberer G."/>
            <person name="Fujisawa M."/>
            <person name="Hosokawa S."/>
            <person name="Ito Y."/>
            <person name="Ikawa H."/>
            <person name="Shibata M."/>
            <person name="Yamamoto M."/>
            <person name="Bruskiewich R.M."/>
            <person name="Hoen D.R."/>
            <person name="Bureau TE."/>
            <person name="Namiki N."/>
            <person name="Ohyanagi H."/>
            <person name="Sakai Y."/>
            <person name="Nobushima S."/>
            <person name="Sakata K."/>
            <person name="Barrero R.A."/>
            <person name="Sato Y."/>
            <person name="Souvorov A."/>
            <person name="Smith-White B."/>
            <person name="Tatusova T."/>
            <person name="An S."/>
            <person name="An G."/>
            <person name="OOta S."/>
            <person name="Fuks G."/>
            <person name="Messing J."/>
            <person name="Christie K.R."/>
            <person name="Lieberherr D."/>
            <person name="Kim H."/>
            <person name="Zuccolo A."/>
            <person name="Wing R.A."/>
            <person name="Nobuta K."/>
            <person name="Green P.J."/>
            <person name="Lu C."/>
            <person name="Meyers BC."/>
            <person name="Chaparro C."/>
            <person name="Piegu B."/>
            <person name="Panaud O."/>
            <person name="Echeverria M."/>
        </authorList>
    </citation>
    <scope>NUCLEOTIDE SEQUENCE</scope>
</reference>
<sequence length="155" mass="16980">MGRTETLAWLELFGVNSIFTMFSLSSSLPNTLEPSISELVFGLSLISSLSMVLLISGPISCLSFTSLSIFSSIFLICCTILWLEKQLFNQRQQKLLLTLLRWRLRDEPSSSDWRVSAAYSSSKSSISYATSLSLASQLRAALSLSCRASASSTCA</sequence>
<reference evidence="3" key="8">
    <citation type="submission" date="2012-08" db="EMBL/GenBank/DDBJ databases">
        <title>The Second Rice Annotation Project Meeting (RAP2).</title>
        <authorList>
            <consortium name="The Rice Annotation Project (RAP)"/>
        </authorList>
    </citation>
    <scope>NUCLEOTIDE SEQUENCE</scope>
</reference>
<reference evidence="2" key="1">
    <citation type="submission" date="2004-07" db="EMBL/GenBank/DDBJ databases">
        <title>Oryza sativa BAC OSJNBa0088I06 genomic sequence.</title>
        <authorList>
            <person name="Chow T.-Y."/>
            <person name="Hsing Y.-I.C."/>
            <person name="Chen C.-S."/>
            <person name="Chen H.-H."/>
            <person name="Liu S.-M."/>
            <person name="Chao Y.-T."/>
            <person name="Chang S.-J."/>
            <person name="Chen H.-C."/>
            <person name="Chen S.-K."/>
            <person name="Chen T.-R."/>
            <person name="Chen Y.-L."/>
            <person name="Cheng C.-H."/>
            <person name="Chung C.-I."/>
            <person name="Han S.-Y."/>
            <person name="Hsiao S.-H."/>
            <person name="Hsiung J.-N."/>
            <person name="Hsu C.-H."/>
            <person name="Huang J.-J."/>
            <person name="Kau P.-I."/>
            <person name="Lee M.-C."/>
            <person name="Leu H.-L."/>
            <person name="Li Y.-F."/>
            <person name="Lin S.-J."/>
            <person name="Lin Y.-C."/>
            <person name="Wu S.-W."/>
            <person name="Yu C.-Y."/>
            <person name="Yu S.-W."/>
            <person name="Wu H.-P."/>
            <person name="Shaw J.-F."/>
        </authorList>
    </citation>
    <scope>NUCLEOTIDE SEQUENCE</scope>
</reference>
<evidence type="ECO:0000313" key="2">
    <source>
        <dbReference type="EMBL" id="AAT69648.1"/>
    </source>
</evidence>
<organism evidence="3 4">
    <name type="scientific">Oryza sativa subsp. japonica</name>
    <name type="common">Rice</name>
    <dbReference type="NCBI Taxonomy" id="39947"/>
    <lineage>
        <taxon>Eukaryota</taxon>
        <taxon>Viridiplantae</taxon>
        <taxon>Streptophyta</taxon>
        <taxon>Embryophyta</taxon>
        <taxon>Tracheophyta</taxon>
        <taxon>Spermatophyta</taxon>
        <taxon>Magnoliopsida</taxon>
        <taxon>Liliopsida</taxon>
        <taxon>Poales</taxon>
        <taxon>Poaceae</taxon>
        <taxon>BOP clade</taxon>
        <taxon>Oryzoideae</taxon>
        <taxon>Oryzeae</taxon>
        <taxon>Oryzinae</taxon>
        <taxon>Oryza</taxon>
        <taxon>Oryza sativa</taxon>
    </lineage>
</organism>
<reference evidence="3 4" key="2">
    <citation type="journal article" date="2005" name="Nature">
        <title>The map-based sequence of the rice genome.</title>
        <authorList>
            <consortium name="International rice genome sequencing project (IRGSP)"/>
            <person name="Matsumoto T."/>
            <person name="Wu J."/>
            <person name="Kanamori H."/>
            <person name="Katayose Y."/>
            <person name="Fujisawa M."/>
            <person name="Namiki N."/>
            <person name="Mizuno H."/>
            <person name="Yamamoto K."/>
            <person name="Antonio B.A."/>
            <person name="Baba T."/>
            <person name="Sakata K."/>
            <person name="Nagamura Y."/>
            <person name="Aoki H."/>
            <person name="Arikawa K."/>
            <person name="Arita K."/>
            <person name="Bito T."/>
            <person name="Chiden Y."/>
            <person name="Fujitsuka N."/>
            <person name="Fukunaka R."/>
            <person name="Hamada M."/>
            <person name="Harada C."/>
            <person name="Hayashi A."/>
            <person name="Hijishita S."/>
            <person name="Honda M."/>
            <person name="Hosokawa S."/>
            <person name="Ichikawa Y."/>
            <person name="Idonuma A."/>
            <person name="Iijima M."/>
            <person name="Ikeda M."/>
            <person name="Ikeno M."/>
            <person name="Ito K."/>
            <person name="Ito S."/>
            <person name="Ito T."/>
            <person name="Ito Y."/>
            <person name="Ito Y."/>
            <person name="Iwabuchi A."/>
            <person name="Kamiya K."/>
            <person name="Karasawa W."/>
            <person name="Kurita K."/>
            <person name="Katagiri S."/>
            <person name="Kikuta A."/>
            <person name="Kobayashi H."/>
            <person name="Kobayashi N."/>
            <person name="Machita K."/>
            <person name="Maehara T."/>
            <person name="Masukawa M."/>
            <person name="Mizubayashi T."/>
            <person name="Mukai Y."/>
            <person name="Nagasaki H."/>
            <person name="Nagata Y."/>
            <person name="Naito S."/>
            <person name="Nakashima M."/>
            <person name="Nakama Y."/>
            <person name="Nakamichi Y."/>
            <person name="Nakamura M."/>
            <person name="Meguro A."/>
            <person name="Negishi M."/>
            <person name="Ohta I."/>
            <person name="Ohta T."/>
            <person name="Okamoto M."/>
            <person name="Ono N."/>
            <person name="Saji S."/>
            <person name="Sakaguchi M."/>
            <person name="Sakai K."/>
            <person name="Shibata M."/>
            <person name="Shimokawa T."/>
            <person name="Song J."/>
            <person name="Takazaki Y."/>
            <person name="Terasawa K."/>
            <person name="Tsugane M."/>
            <person name="Tsuji K."/>
            <person name="Ueda S."/>
            <person name="Waki K."/>
            <person name="Yamagata H."/>
            <person name="Yamamoto M."/>
            <person name="Yamamoto S."/>
            <person name="Yamane H."/>
            <person name="Yoshiki S."/>
            <person name="Yoshihara R."/>
            <person name="Yukawa K."/>
            <person name="Zhong H."/>
            <person name="Yano M."/>
            <person name="Yuan Q."/>
            <person name="Ouyang S."/>
            <person name="Liu J."/>
            <person name="Jones K.M."/>
            <person name="Gansberger K."/>
            <person name="Moffat K."/>
            <person name="Hill J."/>
            <person name="Bera J."/>
            <person name="Fadrosh D."/>
            <person name="Jin S."/>
            <person name="Johri S."/>
            <person name="Kim M."/>
            <person name="Overton L."/>
            <person name="Reardon M."/>
            <person name="Tsitrin T."/>
            <person name="Vuong H."/>
            <person name="Weaver B."/>
            <person name="Ciecko A."/>
            <person name="Tallon L."/>
            <person name="Jackson J."/>
            <person name="Pai G."/>
            <person name="Aken S.V."/>
            <person name="Utterback T."/>
            <person name="Reidmuller S."/>
            <person name="Feldblyum T."/>
            <person name="Hsiao J."/>
            <person name="Zismann V."/>
            <person name="Iobst S."/>
            <person name="de Vazeille A.R."/>
            <person name="Buell C.R."/>
            <person name="Ying K."/>
            <person name="Li Y."/>
            <person name="Lu T."/>
            <person name="Huang Y."/>
            <person name="Zhao Q."/>
            <person name="Feng Q."/>
            <person name="Zhang L."/>
            <person name="Zhu J."/>
            <person name="Weng Q."/>
            <person name="Mu J."/>
            <person name="Lu Y."/>
            <person name="Fan D."/>
            <person name="Liu Y."/>
            <person name="Guan J."/>
            <person name="Zhang Y."/>
            <person name="Yu S."/>
            <person name="Liu X."/>
            <person name="Zhang Y."/>
            <person name="Hong G."/>
            <person name="Han B."/>
            <person name="Choisne N."/>
            <person name="Demange N."/>
            <person name="Orjeda G."/>
            <person name="Samain S."/>
            <person name="Cattolico L."/>
            <person name="Pelletier E."/>
            <person name="Couloux A."/>
            <person name="Segurens B."/>
            <person name="Wincker P."/>
            <person name="D'Hont A."/>
            <person name="Scarpelli C."/>
            <person name="Weissenbach J."/>
            <person name="Salanoubat M."/>
            <person name="Quetier F."/>
            <person name="Yu Y."/>
            <person name="Kim H.R."/>
            <person name="Rambo T."/>
            <person name="Currie J."/>
            <person name="Collura K."/>
            <person name="Luo M."/>
            <person name="Yang T."/>
            <person name="Ammiraju J.S.S."/>
            <person name="Engler F."/>
            <person name="Soderlund C."/>
            <person name="Wing R.A."/>
            <person name="Palmer L.E."/>
            <person name="de la Bastide M."/>
            <person name="Spiegel L."/>
            <person name="Nascimento L."/>
            <person name="Zutavern T."/>
            <person name="O'Shaughnessy A."/>
            <person name="Dike S."/>
            <person name="Dedhia N."/>
            <person name="Preston R."/>
            <person name="Balija V."/>
            <person name="McCombie W.R."/>
            <person name="Chow T."/>
            <person name="Chen H."/>
            <person name="Chung M."/>
            <person name="Chen C."/>
            <person name="Shaw J."/>
            <person name="Wu H."/>
            <person name="Hsiao K."/>
            <person name="Chao Y."/>
            <person name="Chu M."/>
            <person name="Cheng C."/>
            <person name="Hour A."/>
            <person name="Lee P."/>
            <person name="Lin S."/>
            <person name="Lin Y."/>
            <person name="Liou J."/>
            <person name="Liu S."/>
            <person name="Hsing Y."/>
            <person name="Raghuvanshi S."/>
            <person name="Mohanty A."/>
            <person name="Bharti A.K."/>
            <person name="Gaur A."/>
            <person name="Gupta V."/>
            <person name="Kumar D."/>
            <person name="Ravi V."/>
            <person name="Vij S."/>
            <person name="Kapur A."/>
            <person name="Khurana P."/>
            <person name="Khurana P."/>
            <person name="Khurana J.P."/>
            <person name="Tyagi A.K."/>
            <person name="Gaikwad K."/>
            <person name="Singh A."/>
            <person name="Dalal V."/>
            <person name="Srivastava S."/>
            <person name="Dixit A."/>
            <person name="Pal A.K."/>
            <person name="Ghazi I.A."/>
            <person name="Yadav M."/>
            <person name="Pandit A."/>
            <person name="Bhargava A."/>
            <person name="Sureshbabu K."/>
            <person name="Batra K."/>
            <person name="Sharma T.R."/>
            <person name="Mohapatra T."/>
            <person name="Singh N.K."/>
            <person name="Messing J."/>
            <person name="Nelson A.B."/>
            <person name="Fuks G."/>
            <person name="Kavchok S."/>
            <person name="Keizer G."/>
            <person name="Linton E."/>
            <person name="Llaca V."/>
            <person name="Song R."/>
            <person name="Tanyolac B."/>
            <person name="Young S."/>
            <person name="Ho-Il K."/>
            <person name="Hahn J.H."/>
            <person name="Sangsakoo G."/>
            <person name="Vanavichit A."/>
            <person name="de Mattos Luiz.A.T."/>
            <person name="Zimmer P.D."/>
            <person name="Malone G."/>
            <person name="Dellagostin O."/>
            <person name="de Oliveira A.C."/>
            <person name="Bevan M."/>
            <person name="Bancroft I."/>
            <person name="Minx P."/>
            <person name="Cordum H."/>
            <person name="Wilson R."/>
            <person name="Cheng Z."/>
            <person name="Jin W."/>
            <person name="Jiang J."/>
            <person name="Leong S.A."/>
            <person name="Iwama H."/>
            <person name="Gojobori T."/>
            <person name="Itoh T."/>
            <person name="Niimura Y."/>
            <person name="Fujii Y."/>
            <person name="Habara T."/>
            <person name="Sakai H."/>
            <person name="Sato Y."/>
            <person name="Wilson G."/>
            <person name="Kumar K."/>
            <person name="McCouch S."/>
            <person name="Juretic N."/>
            <person name="Hoen D."/>
            <person name="Wright S."/>
            <person name="Bruskiewich R."/>
            <person name="Bureau T."/>
            <person name="Miyao A."/>
            <person name="Hirochika H."/>
            <person name="Nishikawa T."/>
            <person name="Kadowaki K."/>
            <person name="Sugiura M."/>
            <person name="Burr B."/>
            <person name="Sasaki T."/>
        </authorList>
    </citation>
    <scope>NUCLEOTIDE SEQUENCE [LARGE SCALE GENOMIC DNA]</scope>
    <source>
        <strain evidence="4">cv. Nipponbare</strain>
    </source>
</reference>
<dbReference type="Gramene" id="Os05t0492100-01">
    <property type="protein sequence ID" value="Os05t0492100-01"/>
    <property type="gene ID" value="Os05g0492100"/>
</dbReference>
<keyword evidence="1" id="KW-0812">Transmembrane</keyword>
<keyword evidence="1" id="KW-0472">Membrane</keyword>
<name>Q0DH45_ORYSJ</name>
<feature type="transmembrane region" description="Helical" evidence="1">
    <location>
        <begin position="6"/>
        <end position="24"/>
    </location>
</feature>
<gene>
    <name evidence="3" type="ordered locus">Os05g0492100</name>
    <name evidence="2" type="ORF">OSJNBa0088I06.14</name>
</gene>
<accession>Q0DH45</accession>
<dbReference type="Proteomes" id="UP000000763">
    <property type="component" value="Chromosome 5"/>
</dbReference>
<feature type="transmembrane region" description="Helical" evidence="1">
    <location>
        <begin position="62"/>
        <end position="83"/>
    </location>
</feature>
<evidence type="ECO:0000256" key="1">
    <source>
        <dbReference type="SAM" id="Phobius"/>
    </source>
</evidence>
<dbReference type="EMBL" id="AP008211">
    <property type="protein sequence ID" value="BAF17828.1"/>
    <property type="molecule type" value="Genomic_DNA"/>
</dbReference>